<reference evidence="1" key="1">
    <citation type="submission" date="2022-07" db="EMBL/GenBank/DDBJ databases">
        <title>Phylogenomic reconstructions and comparative analyses of Kickxellomycotina fungi.</title>
        <authorList>
            <person name="Reynolds N.K."/>
            <person name="Stajich J.E."/>
            <person name="Barry K."/>
            <person name="Grigoriev I.V."/>
            <person name="Crous P."/>
            <person name="Smith M.E."/>
        </authorList>
    </citation>
    <scope>NUCLEOTIDE SEQUENCE</scope>
    <source>
        <strain evidence="1">BCRC 34780</strain>
    </source>
</reference>
<sequence length="89" mass="9522">MYPIVTSALSYQPLLSGRRLSAASTLSPSPDSAPLSPVEAPLRRAERMGAVEYTYNCDKCGFGTNLLCSFMPHTSNPCDQPAVISWGGL</sequence>
<accession>A0ACC1L7Q4</accession>
<proteinExistence type="predicted"/>
<dbReference type="EMBL" id="JANBUN010000646">
    <property type="protein sequence ID" value="KAJ2802249.1"/>
    <property type="molecule type" value="Genomic_DNA"/>
</dbReference>
<comment type="caution">
    <text evidence="1">The sequence shown here is derived from an EMBL/GenBank/DDBJ whole genome shotgun (WGS) entry which is preliminary data.</text>
</comment>
<dbReference type="Proteomes" id="UP001140087">
    <property type="component" value="Unassembled WGS sequence"/>
</dbReference>
<organism evidence="1 2">
    <name type="scientific">Coemansia helicoidea</name>
    <dbReference type="NCBI Taxonomy" id="1286919"/>
    <lineage>
        <taxon>Eukaryota</taxon>
        <taxon>Fungi</taxon>
        <taxon>Fungi incertae sedis</taxon>
        <taxon>Zoopagomycota</taxon>
        <taxon>Kickxellomycotina</taxon>
        <taxon>Kickxellomycetes</taxon>
        <taxon>Kickxellales</taxon>
        <taxon>Kickxellaceae</taxon>
        <taxon>Coemansia</taxon>
    </lineage>
</organism>
<evidence type="ECO:0000313" key="2">
    <source>
        <dbReference type="Proteomes" id="UP001140087"/>
    </source>
</evidence>
<evidence type="ECO:0000313" key="1">
    <source>
        <dbReference type="EMBL" id="KAJ2802249.1"/>
    </source>
</evidence>
<gene>
    <name evidence="1" type="ORF">H4R21_002490</name>
</gene>
<keyword evidence="2" id="KW-1185">Reference proteome</keyword>
<protein>
    <submittedName>
        <fullName evidence="1">Uncharacterized protein</fullName>
    </submittedName>
</protein>
<name>A0ACC1L7Q4_9FUNG</name>